<keyword evidence="8" id="KW-0626">Porin</keyword>
<evidence type="ECO:0000256" key="7">
    <source>
        <dbReference type="ARBA" id="ARBA00023065"/>
    </source>
</evidence>
<dbReference type="RefSeq" id="WP_284137368.1">
    <property type="nucleotide sequence ID" value="NZ_JASJUT010000004.1"/>
</dbReference>
<feature type="signal peptide" evidence="11">
    <location>
        <begin position="1"/>
        <end position="23"/>
    </location>
</feature>
<dbReference type="EMBL" id="JASJUT010000004">
    <property type="protein sequence ID" value="MDK2595780.1"/>
    <property type="molecule type" value="Genomic_DNA"/>
</dbReference>
<evidence type="ECO:0000256" key="11">
    <source>
        <dbReference type="SAM" id="SignalP"/>
    </source>
</evidence>
<dbReference type="PANTHER" id="PTHR34501">
    <property type="entry name" value="PROTEIN YDDL-RELATED"/>
    <property type="match status" value="1"/>
</dbReference>
<dbReference type="Gene3D" id="2.40.160.10">
    <property type="entry name" value="Porin"/>
    <property type="match status" value="1"/>
</dbReference>
<proteinExistence type="predicted"/>
<keyword evidence="4" id="KW-1134">Transmembrane beta strand</keyword>
<comment type="caution">
    <text evidence="13">The sequence shown here is derived from an EMBL/GenBank/DDBJ whole genome shotgun (WGS) entry which is preliminary data.</text>
</comment>
<comment type="subunit">
    <text evidence="2">Homotrimer.</text>
</comment>
<dbReference type="InterPro" id="IPR033900">
    <property type="entry name" value="Gram_neg_porin_domain"/>
</dbReference>
<evidence type="ECO:0000256" key="4">
    <source>
        <dbReference type="ARBA" id="ARBA00022452"/>
    </source>
</evidence>
<organism evidence="13 14">
    <name type="scientific">Pseudoalteromonas obscura</name>
    <dbReference type="NCBI Taxonomy" id="3048491"/>
    <lineage>
        <taxon>Bacteria</taxon>
        <taxon>Pseudomonadati</taxon>
        <taxon>Pseudomonadota</taxon>
        <taxon>Gammaproteobacteria</taxon>
        <taxon>Alteromonadales</taxon>
        <taxon>Pseudoalteromonadaceae</taxon>
        <taxon>Pseudoalteromonas</taxon>
    </lineage>
</organism>
<dbReference type="InterPro" id="IPR050298">
    <property type="entry name" value="Gram-neg_bact_OMP"/>
</dbReference>
<accession>A0ABT7EL41</accession>
<keyword evidence="6 11" id="KW-0732">Signal</keyword>
<keyword evidence="9" id="KW-0472">Membrane</keyword>
<evidence type="ECO:0000256" key="5">
    <source>
        <dbReference type="ARBA" id="ARBA00022692"/>
    </source>
</evidence>
<keyword evidence="7" id="KW-0406">Ion transport</keyword>
<keyword evidence="14" id="KW-1185">Reference proteome</keyword>
<dbReference type="InterPro" id="IPR023614">
    <property type="entry name" value="Porin_dom_sf"/>
</dbReference>
<dbReference type="PANTHER" id="PTHR34501:SF9">
    <property type="entry name" value="MAJOR OUTER MEMBRANE PROTEIN P.IA"/>
    <property type="match status" value="1"/>
</dbReference>
<evidence type="ECO:0000256" key="8">
    <source>
        <dbReference type="ARBA" id="ARBA00023114"/>
    </source>
</evidence>
<comment type="subcellular location">
    <subcellularLocation>
        <location evidence="1">Cell outer membrane</location>
        <topology evidence="1">Multi-pass membrane protein</topology>
    </subcellularLocation>
</comment>
<dbReference type="CDD" id="cd00342">
    <property type="entry name" value="gram_neg_porins"/>
    <property type="match status" value="1"/>
</dbReference>
<feature type="domain" description="Porin" evidence="12">
    <location>
        <begin position="23"/>
        <end position="328"/>
    </location>
</feature>
<evidence type="ECO:0000256" key="2">
    <source>
        <dbReference type="ARBA" id="ARBA00011233"/>
    </source>
</evidence>
<evidence type="ECO:0000256" key="10">
    <source>
        <dbReference type="ARBA" id="ARBA00023237"/>
    </source>
</evidence>
<dbReference type="Pfam" id="PF13609">
    <property type="entry name" value="Porin_4"/>
    <property type="match status" value="1"/>
</dbReference>
<evidence type="ECO:0000313" key="14">
    <source>
        <dbReference type="Proteomes" id="UP001231915"/>
    </source>
</evidence>
<evidence type="ECO:0000256" key="9">
    <source>
        <dbReference type="ARBA" id="ARBA00023136"/>
    </source>
</evidence>
<evidence type="ECO:0000256" key="3">
    <source>
        <dbReference type="ARBA" id="ARBA00022448"/>
    </source>
</evidence>
<keyword evidence="10" id="KW-0998">Cell outer membrane</keyword>
<protein>
    <submittedName>
        <fullName evidence="13">Porin</fullName>
    </submittedName>
</protein>
<dbReference type="SUPFAM" id="SSF56935">
    <property type="entry name" value="Porins"/>
    <property type="match status" value="1"/>
</dbReference>
<keyword evidence="3" id="KW-0813">Transport</keyword>
<evidence type="ECO:0000259" key="12">
    <source>
        <dbReference type="Pfam" id="PF13609"/>
    </source>
</evidence>
<dbReference type="Proteomes" id="UP001231915">
    <property type="component" value="Unassembled WGS sequence"/>
</dbReference>
<keyword evidence="5" id="KW-0812">Transmembrane</keyword>
<name>A0ABT7EL41_9GAMM</name>
<evidence type="ECO:0000313" key="13">
    <source>
        <dbReference type="EMBL" id="MDK2595780.1"/>
    </source>
</evidence>
<sequence length="373" mass="41312">MKLSSLFPLCASGCLLVPSLTHATTSSLQAKNDHAPQVYGRARLSFNTVDLGEQSTTEDTRRQFIATHGSRLGVKGKQRVDEQWQGLYKIEFGVKASGDEDSEFWSLRNTYVGLKHRDIGRFRIGKIDTAYKSMTGKLDIFSGTVADYNQVIGAASGEKASKLFNVRAKQIVVYDRALIKDLSISASYSQNQLATEDVEVGERDNVSFALRHNKGAFTFVTGYERQRFADAALSGKKVALQYRLQKGKFSWMYETISDSRLASSYSRDAFLFNAQWQHDHFTYQAQLWRAKESDAGNDGAKGASIGVIYRFSKQLSTSLIYSAINNDTHGRYGFNAGVSPTVTPAKSNILSDGTEQGADLAIVSLGLNYHFGY</sequence>
<feature type="chain" id="PRO_5047138236" evidence="11">
    <location>
        <begin position="24"/>
        <end position="373"/>
    </location>
</feature>
<gene>
    <name evidence="13" type="ORF">QNM18_12040</name>
</gene>
<evidence type="ECO:0000256" key="6">
    <source>
        <dbReference type="ARBA" id="ARBA00022729"/>
    </source>
</evidence>
<reference evidence="13 14" key="1">
    <citation type="submission" date="2023-05" db="EMBL/GenBank/DDBJ databases">
        <title>Pseudoalteromonas ardens sp. nov., Pseudoalteromonas obscura sp. nov., and Pseudoalteromonas umbrosa sp. nov., isolated from the coral Montipora capitata.</title>
        <authorList>
            <person name="Thomas E.M."/>
            <person name="Smith E.M."/>
            <person name="Papke E."/>
            <person name="Shlafstein M.D."/>
            <person name="Oline D.K."/>
            <person name="Videau P."/>
            <person name="Saw J.H."/>
            <person name="Strangman W.K."/>
            <person name="Ushijima B."/>
        </authorList>
    </citation>
    <scope>NUCLEOTIDE SEQUENCE [LARGE SCALE GENOMIC DNA]</scope>
    <source>
        <strain evidence="13 14">P94</strain>
    </source>
</reference>
<evidence type="ECO:0000256" key="1">
    <source>
        <dbReference type="ARBA" id="ARBA00004571"/>
    </source>
</evidence>